<reference evidence="1 2" key="1">
    <citation type="submission" date="2024-04" db="EMBL/GenBank/DDBJ databases">
        <authorList>
            <consortium name="Genoscope - CEA"/>
            <person name="William W."/>
        </authorList>
    </citation>
    <scope>NUCLEOTIDE SEQUENCE [LARGE SCALE GENOMIC DNA]</scope>
</reference>
<dbReference type="PANTHER" id="PTHR45913:SF9">
    <property type="entry name" value="GENERAL TRANSCRIPTION FACTOR II-I REPEAT DOMAIN-CONTAINING PROTEIN 2-LIKE-RELATED"/>
    <property type="match status" value="1"/>
</dbReference>
<dbReference type="Proteomes" id="UP001497497">
    <property type="component" value="Unassembled WGS sequence"/>
</dbReference>
<organism evidence="1 2">
    <name type="scientific">Lymnaea stagnalis</name>
    <name type="common">Great pond snail</name>
    <name type="synonym">Helix stagnalis</name>
    <dbReference type="NCBI Taxonomy" id="6523"/>
    <lineage>
        <taxon>Eukaryota</taxon>
        <taxon>Metazoa</taxon>
        <taxon>Spiralia</taxon>
        <taxon>Lophotrochozoa</taxon>
        <taxon>Mollusca</taxon>
        <taxon>Gastropoda</taxon>
        <taxon>Heterobranchia</taxon>
        <taxon>Euthyneura</taxon>
        <taxon>Panpulmonata</taxon>
        <taxon>Hygrophila</taxon>
        <taxon>Lymnaeoidea</taxon>
        <taxon>Lymnaeidae</taxon>
        <taxon>Lymnaea</taxon>
    </lineage>
</organism>
<keyword evidence="2" id="KW-1185">Reference proteome</keyword>
<proteinExistence type="predicted"/>
<dbReference type="AlphaFoldDB" id="A0AAV2HB54"/>
<accession>A0AAV2HB54</accession>
<name>A0AAV2HB54_LYMST</name>
<sequence>MAQPKPVMMLSHKIVKRNKSFSDGEFIKKCLSDAANIMSPEQKTKFVSISSSRRTVVGRAENISDNLMHQL</sequence>
<dbReference type="EMBL" id="CAXITT010000078">
    <property type="protein sequence ID" value="CAL1530973.1"/>
    <property type="molecule type" value="Genomic_DNA"/>
</dbReference>
<protein>
    <submittedName>
        <fullName evidence="1">Uncharacterized protein</fullName>
    </submittedName>
</protein>
<comment type="caution">
    <text evidence="1">The sequence shown here is derived from an EMBL/GenBank/DDBJ whole genome shotgun (WGS) entry which is preliminary data.</text>
</comment>
<evidence type="ECO:0000313" key="2">
    <source>
        <dbReference type="Proteomes" id="UP001497497"/>
    </source>
</evidence>
<dbReference type="PANTHER" id="PTHR45913">
    <property type="entry name" value="EPM2A-INTERACTING PROTEIN 1"/>
    <property type="match status" value="1"/>
</dbReference>
<evidence type="ECO:0000313" key="1">
    <source>
        <dbReference type="EMBL" id="CAL1530973.1"/>
    </source>
</evidence>
<gene>
    <name evidence="1" type="ORF">GSLYS_00005098001</name>
</gene>